<evidence type="ECO:0000256" key="4">
    <source>
        <dbReference type="ARBA" id="ARBA00022673"/>
    </source>
</evidence>
<keyword evidence="8 13" id="KW-1133">Transmembrane helix</keyword>
<dbReference type="InterPro" id="IPR050599">
    <property type="entry name" value="VDCC_alpha-1_subunit"/>
</dbReference>
<feature type="domain" description="Ion transport" evidence="14">
    <location>
        <begin position="2"/>
        <end position="140"/>
    </location>
</feature>
<keyword evidence="5 13" id="KW-0812">Transmembrane</keyword>
<organism evidence="15 16">
    <name type="scientific">Prorocentrum cordatum</name>
    <dbReference type="NCBI Taxonomy" id="2364126"/>
    <lineage>
        <taxon>Eukaryota</taxon>
        <taxon>Sar</taxon>
        <taxon>Alveolata</taxon>
        <taxon>Dinophyceae</taxon>
        <taxon>Prorocentrales</taxon>
        <taxon>Prorocentraceae</taxon>
        <taxon>Prorocentrum</taxon>
    </lineage>
</organism>
<keyword evidence="16" id="KW-1185">Reference proteome</keyword>
<dbReference type="Proteomes" id="UP001189429">
    <property type="component" value="Unassembled WGS sequence"/>
</dbReference>
<evidence type="ECO:0000256" key="3">
    <source>
        <dbReference type="ARBA" id="ARBA00022568"/>
    </source>
</evidence>
<dbReference type="EMBL" id="CAUYUJ010020619">
    <property type="protein sequence ID" value="CAK0899534.1"/>
    <property type="molecule type" value="Genomic_DNA"/>
</dbReference>
<evidence type="ECO:0000256" key="5">
    <source>
        <dbReference type="ARBA" id="ARBA00022692"/>
    </source>
</evidence>
<dbReference type="PANTHER" id="PTHR45628:SF7">
    <property type="entry name" value="VOLTAGE-DEPENDENT CALCIUM CHANNEL TYPE A SUBUNIT ALPHA-1"/>
    <property type="match status" value="1"/>
</dbReference>
<keyword evidence="10 13" id="KW-0472">Membrane</keyword>
<sequence length="151" mass="17325">MRMLRIFRLIRIFRAVRVVRSIQNFRIMILAIIQSFGTLMWVFVVIVSFQFVFAVLFMHGAADYLREEGLFSADARAIKDLFGDIFTALLTLFESITGGRDWHEVLVALLDMHWTYGSLFLVYIFFMTFLVLNVVVGGVVKIHSCTSGTSL</sequence>
<evidence type="ECO:0000256" key="1">
    <source>
        <dbReference type="ARBA" id="ARBA00004141"/>
    </source>
</evidence>
<proteinExistence type="predicted"/>
<keyword evidence="6" id="KW-0106">Calcium</keyword>
<keyword evidence="9" id="KW-0406">Ion transport</keyword>
<protein>
    <recommendedName>
        <fullName evidence="14">Ion transport domain-containing protein</fullName>
    </recommendedName>
</protein>
<evidence type="ECO:0000259" key="14">
    <source>
        <dbReference type="Pfam" id="PF00520"/>
    </source>
</evidence>
<accession>A0ABN9XIF8</accession>
<keyword evidence="3" id="KW-0109">Calcium transport</keyword>
<comment type="subcellular location">
    <subcellularLocation>
        <location evidence="1">Membrane</location>
        <topology evidence="1">Multi-pass membrane protein</topology>
    </subcellularLocation>
</comment>
<evidence type="ECO:0000256" key="9">
    <source>
        <dbReference type="ARBA" id="ARBA00023065"/>
    </source>
</evidence>
<evidence type="ECO:0000256" key="12">
    <source>
        <dbReference type="ARBA" id="ARBA00023303"/>
    </source>
</evidence>
<dbReference type="InterPro" id="IPR005821">
    <property type="entry name" value="Ion_trans_dom"/>
</dbReference>
<dbReference type="Gene3D" id="1.10.287.70">
    <property type="match status" value="1"/>
</dbReference>
<evidence type="ECO:0000256" key="2">
    <source>
        <dbReference type="ARBA" id="ARBA00022448"/>
    </source>
</evidence>
<reference evidence="15" key="1">
    <citation type="submission" date="2023-10" db="EMBL/GenBank/DDBJ databases">
        <authorList>
            <person name="Chen Y."/>
            <person name="Shah S."/>
            <person name="Dougan E. K."/>
            <person name="Thang M."/>
            <person name="Chan C."/>
        </authorList>
    </citation>
    <scope>NUCLEOTIDE SEQUENCE [LARGE SCALE GENOMIC DNA]</scope>
</reference>
<gene>
    <name evidence="15" type="ORF">PCOR1329_LOCUS77021</name>
</gene>
<evidence type="ECO:0000313" key="15">
    <source>
        <dbReference type="EMBL" id="CAK0899534.1"/>
    </source>
</evidence>
<keyword evidence="2" id="KW-0813">Transport</keyword>
<keyword evidence="7" id="KW-0851">Voltage-gated channel</keyword>
<evidence type="ECO:0000256" key="11">
    <source>
        <dbReference type="ARBA" id="ARBA00023180"/>
    </source>
</evidence>
<evidence type="ECO:0000256" key="13">
    <source>
        <dbReference type="SAM" id="Phobius"/>
    </source>
</evidence>
<keyword evidence="4" id="KW-0107">Calcium channel</keyword>
<dbReference type="Pfam" id="PF00520">
    <property type="entry name" value="Ion_trans"/>
    <property type="match status" value="1"/>
</dbReference>
<feature type="transmembrane region" description="Helical" evidence="13">
    <location>
        <begin position="119"/>
        <end position="140"/>
    </location>
</feature>
<dbReference type="PANTHER" id="PTHR45628">
    <property type="entry name" value="VOLTAGE-DEPENDENT CALCIUM CHANNEL TYPE A SUBUNIT ALPHA-1"/>
    <property type="match status" value="1"/>
</dbReference>
<comment type="caution">
    <text evidence="15">The sequence shown here is derived from an EMBL/GenBank/DDBJ whole genome shotgun (WGS) entry which is preliminary data.</text>
</comment>
<evidence type="ECO:0000313" key="16">
    <source>
        <dbReference type="Proteomes" id="UP001189429"/>
    </source>
</evidence>
<evidence type="ECO:0000256" key="6">
    <source>
        <dbReference type="ARBA" id="ARBA00022837"/>
    </source>
</evidence>
<name>A0ABN9XIF8_9DINO</name>
<evidence type="ECO:0000256" key="10">
    <source>
        <dbReference type="ARBA" id="ARBA00023136"/>
    </source>
</evidence>
<dbReference type="SUPFAM" id="SSF81324">
    <property type="entry name" value="Voltage-gated potassium channels"/>
    <property type="match status" value="1"/>
</dbReference>
<keyword evidence="11" id="KW-0325">Glycoprotein</keyword>
<evidence type="ECO:0000256" key="8">
    <source>
        <dbReference type="ARBA" id="ARBA00022989"/>
    </source>
</evidence>
<evidence type="ECO:0000256" key="7">
    <source>
        <dbReference type="ARBA" id="ARBA00022882"/>
    </source>
</evidence>
<keyword evidence="12" id="KW-0407">Ion channel</keyword>